<dbReference type="Proteomes" id="UP000029889">
    <property type="component" value="Segment"/>
</dbReference>
<dbReference type="GeneID" id="22111287"/>
<accession>A0A097EXF7</accession>
<dbReference type="SUPFAM" id="SSF50985">
    <property type="entry name" value="RCC1/BLIP-II"/>
    <property type="match status" value="1"/>
</dbReference>
<dbReference type="Gene3D" id="2.130.10.30">
    <property type="entry name" value="Regulator of chromosome condensation 1/beta-lactamase-inhibitor protein II"/>
    <property type="match status" value="2"/>
</dbReference>
<dbReference type="SMR" id="A0A097EXF7"/>
<keyword evidence="2" id="KW-1185">Reference proteome</keyword>
<reference evidence="1 2" key="1">
    <citation type="submission" date="2014-09" db="EMBL/GenBank/DDBJ databases">
        <authorList>
            <person name="Lapin J.S."/>
            <person name="Pope W.H."/>
            <person name="Hua J."/>
            <person name="Ford M.E."/>
            <person name="Conway J.F."/>
            <person name="Hatfull G.F."/>
            <person name="Hendrix R.W."/>
        </authorList>
    </citation>
    <scope>NUCLEOTIDE SEQUENCE [LARGE SCALE GENOMIC DNA]</scope>
</reference>
<organism evidence="1 2">
    <name type="scientific">Escherichia phage 121Q</name>
    <dbReference type="NCBI Taxonomy" id="1555202"/>
    <lineage>
        <taxon>Viruses</taxon>
        <taxon>Duplodnaviria</taxon>
        <taxon>Heunggongvirae</taxon>
        <taxon>Uroviricota</taxon>
        <taxon>Caudoviricetes</taxon>
        <taxon>Asteriusvirus</taxon>
        <taxon>Asteriusvirus av121Q</taxon>
    </lineage>
</organism>
<dbReference type="EMBL" id="KM507819">
    <property type="protein sequence ID" value="AIT14137.1"/>
    <property type="molecule type" value="Genomic_DNA"/>
</dbReference>
<gene>
    <name evidence="1" type="primary">247</name>
    <name evidence="1" type="ORF">PBI_121Q_247</name>
</gene>
<sequence>MLPFARMVKYGNEAPEPKPLFKNRLQANYNTRFYLHVNGDLYWYGSSSFGQGGNGSLQSSTVWTRVNNNIERYWGGVLGSIAIKNDGTIWFTGASIVMPQIGTNTNGVWIDVTQYFTDFGVSADDIDGIAVGQNLRVFLKNGKWFYCGAGEGGVFGNASTANVTSFRYSTIENVKSYGCSLLSTGLVLDDGSYWYAGNTVAPGSTTTSNILSFTKDNTITNAIQAVNTYRTSYIFLNDGSVKVASPNAYGQAGVGRVSAVPMSTLIPNLSFQGEIELVGGLSNNEGNGCVVKNNNKLYTCGRNTYGACGVNQTSENILTFTEMVLDALEGRRISGFVIDNFYSMIIDENNNLYMSGLAELGNVPAVRVPTRVPDSLLPWK</sequence>
<dbReference type="KEGG" id="vg:22111287"/>
<evidence type="ECO:0000313" key="1">
    <source>
        <dbReference type="EMBL" id="AIT14137.1"/>
    </source>
</evidence>
<protein>
    <submittedName>
        <fullName evidence="1">Putative DNA condensation protein</fullName>
    </submittedName>
</protein>
<evidence type="ECO:0000313" key="2">
    <source>
        <dbReference type="Proteomes" id="UP000029889"/>
    </source>
</evidence>
<dbReference type="RefSeq" id="YP_009101834.1">
    <property type="nucleotide sequence ID" value="NC_025447.1"/>
</dbReference>
<proteinExistence type="predicted"/>
<dbReference type="InterPro" id="IPR009091">
    <property type="entry name" value="RCC1/BLIP-II"/>
</dbReference>
<name>A0A097EXF7_9CAUD</name>